<evidence type="ECO:0000313" key="2">
    <source>
        <dbReference type="Proteomes" id="UP000661691"/>
    </source>
</evidence>
<dbReference type="Proteomes" id="UP000661691">
    <property type="component" value="Unassembled WGS sequence"/>
</dbReference>
<organism evidence="1 2">
    <name type="scientific">Polycladospora coralii</name>
    <dbReference type="NCBI Taxonomy" id="2771432"/>
    <lineage>
        <taxon>Bacteria</taxon>
        <taxon>Bacillati</taxon>
        <taxon>Bacillota</taxon>
        <taxon>Bacilli</taxon>
        <taxon>Bacillales</taxon>
        <taxon>Thermoactinomycetaceae</taxon>
        <taxon>Polycladospora</taxon>
    </lineage>
</organism>
<protein>
    <submittedName>
        <fullName evidence="1">Uncharacterized protein</fullName>
    </submittedName>
</protein>
<comment type="caution">
    <text evidence="1">The sequence shown here is derived from an EMBL/GenBank/DDBJ whole genome shotgun (WGS) entry which is preliminary data.</text>
</comment>
<proteinExistence type="predicted"/>
<dbReference type="RefSeq" id="WP_191141942.1">
    <property type="nucleotide sequence ID" value="NZ_JACXAH010000010.1"/>
</dbReference>
<dbReference type="AlphaFoldDB" id="A0A926NA92"/>
<sequence length="146" mass="17845">MFTLVEIEHLRLSRRISERQSLLTSFPYDEAELDLMQMVLPVMRDWSDTRKLRMLELFYRLMFEMYVYGFAERKRIPIHRQYLVPRHTWLDVYQLYYEETCTLICSEITAEFDVSAWLEPEHRAVWHSLFDRSSYVWFVKGAQSKS</sequence>
<accession>A0A926NA92</accession>
<keyword evidence="2" id="KW-1185">Reference proteome</keyword>
<name>A0A926NA92_9BACL</name>
<reference evidence="2" key="1">
    <citation type="submission" date="2022-10" db="EMBL/GenBank/DDBJ databases">
        <title>A novel bacterium of genus Hazenella, isolated from South China Sea.</title>
        <authorList>
            <person name="Huang H."/>
            <person name="Mo K."/>
            <person name="Hu Y."/>
        </authorList>
    </citation>
    <scope>NUCLEOTIDE SEQUENCE [LARGE SCALE GENOMIC DNA]</scope>
    <source>
        <strain evidence="2">IB182357</strain>
    </source>
</reference>
<gene>
    <name evidence="1" type="ORF">IC620_08155</name>
</gene>
<dbReference type="EMBL" id="JACXAH010000010">
    <property type="protein sequence ID" value="MBD1372327.1"/>
    <property type="molecule type" value="Genomic_DNA"/>
</dbReference>
<evidence type="ECO:0000313" key="1">
    <source>
        <dbReference type="EMBL" id="MBD1372327.1"/>
    </source>
</evidence>